<protein>
    <submittedName>
        <fullName evidence="3">Two-component response regulator</fullName>
    </submittedName>
</protein>
<organism evidence="3">
    <name type="scientific">uncultured Flavobacteriia bacterium</name>
    <dbReference type="NCBI Taxonomy" id="212695"/>
    <lineage>
        <taxon>Bacteria</taxon>
        <taxon>Pseudomonadati</taxon>
        <taxon>Bacteroidota</taxon>
        <taxon>Flavobacteriia</taxon>
        <taxon>environmental samples</taxon>
    </lineage>
</organism>
<dbReference type="InterPro" id="IPR011006">
    <property type="entry name" value="CheY-like_superfamily"/>
</dbReference>
<dbReference type="EMBL" id="FO117573">
    <property type="protein sequence ID" value="CCF99194.1"/>
    <property type="molecule type" value="Genomic_DNA"/>
</dbReference>
<dbReference type="Gene3D" id="3.40.50.2300">
    <property type="match status" value="1"/>
</dbReference>
<dbReference type="SMART" id="SM00448">
    <property type="entry name" value="REC"/>
    <property type="match status" value="1"/>
</dbReference>
<proteinExistence type="predicted"/>
<dbReference type="PROSITE" id="PS50110">
    <property type="entry name" value="RESPONSE_REGULATORY"/>
    <property type="match status" value="1"/>
</dbReference>
<evidence type="ECO:0000259" key="2">
    <source>
        <dbReference type="PROSITE" id="PS50110"/>
    </source>
</evidence>
<accession>H6RDT3</accession>
<gene>
    <name evidence="3" type="ORF">VIS_S3ASA20015</name>
</gene>
<reference evidence="3" key="1">
    <citation type="journal article" date="2012" name="Environ. Microbiol.">
        <title>Genomic content of uncultured Bacteroidetes from contrasting oceanic provinces in the North Atlantic Ocean.</title>
        <authorList>
            <person name="Gomez-Pereira P.R."/>
            <person name="Schuler M."/>
            <person name="Fuchs B.M."/>
            <person name="Bennke C."/>
            <person name="Teeling H."/>
            <person name="Waldmann J."/>
            <person name="Richter M."/>
            <person name="Barbe V."/>
            <person name="Bataille E."/>
            <person name="Glockner F.O."/>
            <person name="Amann R."/>
        </authorList>
    </citation>
    <scope>NUCLEOTIDE SEQUENCE</scope>
</reference>
<evidence type="ECO:0000256" key="1">
    <source>
        <dbReference type="PROSITE-ProRule" id="PRU00169"/>
    </source>
</evidence>
<dbReference type="GO" id="GO:0000160">
    <property type="term" value="P:phosphorelay signal transduction system"/>
    <property type="evidence" value="ECO:0007669"/>
    <property type="project" value="InterPro"/>
</dbReference>
<feature type="domain" description="Response regulatory" evidence="2">
    <location>
        <begin position="11"/>
        <end position="128"/>
    </location>
</feature>
<name>H6RDT3_9BACT</name>
<sequence length="133" mass="15470">MELRENFTDINLFLVDDQKITNFINMKIITMADICKNIHCYINPLQALEEIEEKNPQFVLLDLNMPEIDGWEFLERLKTYKTDTKVIILTSSTNNEDVQRAKTYNSVINYLIKPLDEKALKNALNLSKISKSA</sequence>
<dbReference type="PANTHER" id="PTHR44520">
    <property type="entry name" value="RESPONSE REGULATOR RCP1-RELATED"/>
    <property type="match status" value="1"/>
</dbReference>
<dbReference type="PANTHER" id="PTHR44520:SF2">
    <property type="entry name" value="RESPONSE REGULATOR RCP1"/>
    <property type="match status" value="1"/>
</dbReference>
<feature type="modified residue" description="4-aspartylphosphate" evidence="1">
    <location>
        <position position="62"/>
    </location>
</feature>
<dbReference type="SUPFAM" id="SSF52172">
    <property type="entry name" value="CheY-like"/>
    <property type="match status" value="1"/>
</dbReference>
<dbReference type="Pfam" id="PF00072">
    <property type="entry name" value="Response_reg"/>
    <property type="match status" value="1"/>
</dbReference>
<dbReference type="CDD" id="cd00156">
    <property type="entry name" value="REC"/>
    <property type="match status" value="1"/>
</dbReference>
<dbReference type="AlphaFoldDB" id="H6RDT3"/>
<keyword evidence="1" id="KW-0597">Phosphoprotein</keyword>
<dbReference type="InterPro" id="IPR052893">
    <property type="entry name" value="TCS_response_regulator"/>
</dbReference>
<evidence type="ECO:0000313" key="3">
    <source>
        <dbReference type="EMBL" id="CCF99194.1"/>
    </source>
</evidence>
<reference evidence="3" key="2">
    <citation type="submission" date="2012-02" db="EMBL/GenBank/DDBJ databases">
        <authorList>
            <person name="Genoscope - CEA"/>
        </authorList>
    </citation>
    <scope>NUCLEOTIDE SEQUENCE</scope>
</reference>
<dbReference type="InterPro" id="IPR001789">
    <property type="entry name" value="Sig_transdc_resp-reg_receiver"/>
</dbReference>